<dbReference type="Pfam" id="PF01547">
    <property type="entry name" value="SBP_bac_1"/>
    <property type="match status" value="1"/>
</dbReference>
<dbReference type="PANTHER" id="PTHR43649:SF11">
    <property type="entry name" value="ABC TRANSPORTER SUBSTRATE-BINDING PROTEIN YESO-RELATED"/>
    <property type="match status" value="1"/>
</dbReference>
<feature type="chain" id="PRO_5030610597" evidence="1">
    <location>
        <begin position="25"/>
        <end position="437"/>
    </location>
</feature>
<evidence type="ECO:0000313" key="3">
    <source>
        <dbReference type="Proteomes" id="UP000590749"/>
    </source>
</evidence>
<dbReference type="PROSITE" id="PS51257">
    <property type="entry name" value="PROKAR_LIPOPROTEIN"/>
    <property type="match status" value="1"/>
</dbReference>
<keyword evidence="2" id="KW-0813">Transport</keyword>
<feature type="signal peptide" evidence="1">
    <location>
        <begin position="1"/>
        <end position="24"/>
    </location>
</feature>
<dbReference type="PANTHER" id="PTHR43649">
    <property type="entry name" value="ARABINOSE-BINDING PROTEIN-RELATED"/>
    <property type="match status" value="1"/>
</dbReference>
<keyword evidence="3" id="KW-1185">Reference proteome</keyword>
<keyword evidence="2" id="KW-0762">Sugar transport</keyword>
<proteinExistence type="predicted"/>
<gene>
    <name evidence="2" type="ORF">FHR83_008342</name>
</gene>
<comment type="caution">
    <text evidence="2">The sequence shown here is derived from an EMBL/GenBank/DDBJ whole genome shotgun (WGS) entry which is preliminary data.</text>
</comment>
<sequence length="437" mass="46118">MHNGLSRRSLLSLGAGAAAASALAACGGGGGDAGGEISKDAVKLRFTWWGSDARHKRTQQAIDMFTKKYPNITVSGEFKEWNGYWDSLATTVAANDAPDIIQMDELYLASYAERGALLDLGTATKHLKVDGIDPAALDTGKVDGKQYAVPTGVAAYSIVANTTLLEQYKIPVPDDSTWTWDDLKRIGLEVSKASGGKVTGVQSWGFDAGGVNIWARQAGATLYDASGKVSIPPAVLAGYWQYLLDLAKQGIAPAPSVTVERAGASLDQSGTATNTSAFGTWWNTQLTSLSAASGQQLKLLKLPTNGQAAAAESPYYKPSMFWSVSSRSKHPAEAALFVDFLLNTTEAGEVLLTDRGVPSNSTVRSAITGKLADTDKAAAEYLAALKVGAAPRVTPNGASGIEAILKRHTEEVLFERQTPQAAAESFIKELQTEIDAA</sequence>
<dbReference type="Gene3D" id="3.40.190.10">
    <property type="entry name" value="Periplasmic binding protein-like II"/>
    <property type="match status" value="2"/>
</dbReference>
<organism evidence="2 3">
    <name type="scientific">Actinoplanes campanulatus</name>
    <dbReference type="NCBI Taxonomy" id="113559"/>
    <lineage>
        <taxon>Bacteria</taxon>
        <taxon>Bacillati</taxon>
        <taxon>Actinomycetota</taxon>
        <taxon>Actinomycetes</taxon>
        <taxon>Micromonosporales</taxon>
        <taxon>Micromonosporaceae</taxon>
        <taxon>Actinoplanes</taxon>
    </lineage>
</organism>
<dbReference type="PROSITE" id="PS51318">
    <property type="entry name" value="TAT"/>
    <property type="match status" value="1"/>
</dbReference>
<dbReference type="AlphaFoldDB" id="A0A7W5FJG9"/>
<dbReference type="SUPFAM" id="SSF53850">
    <property type="entry name" value="Periplasmic binding protein-like II"/>
    <property type="match status" value="1"/>
</dbReference>
<keyword evidence="1" id="KW-0732">Signal</keyword>
<dbReference type="Proteomes" id="UP000590749">
    <property type="component" value="Unassembled WGS sequence"/>
</dbReference>
<accession>A0A7W5FJG9</accession>
<protein>
    <submittedName>
        <fullName evidence="2">Multiple sugar transport system substrate-binding protein</fullName>
    </submittedName>
</protein>
<dbReference type="RefSeq" id="WP_183226668.1">
    <property type="nucleotide sequence ID" value="NZ_BMPW01000028.1"/>
</dbReference>
<reference evidence="2 3" key="1">
    <citation type="submission" date="2020-08" db="EMBL/GenBank/DDBJ databases">
        <title>Genomic Encyclopedia of Type Strains, Phase III (KMG-III): the genomes of soil and plant-associated and newly described type strains.</title>
        <authorList>
            <person name="Whitman W."/>
        </authorList>
    </citation>
    <scope>NUCLEOTIDE SEQUENCE [LARGE SCALE GENOMIC DNA]</scope>
    <source>
        <strain evidence="2 3">CECT 3287</strain>
    </source>
</reference>
<dbReference type="InterPro" id="IPR006311">
    <property type="entry name" value="TAT_signal"/>
</dbReference>
<evidence type="ECO:0000256" key="1">
    <source>
        <dbReference type="SAM" id="SignalP"/>
    </source>
</evidence>
<dbReference type="EMBL" id="JACHXF010000027">
    <property type="protein sequence ID" value="MBB3100617.1"/>
    <property type="molecule type" value="Genomic_DNA"/>
</dbReference>
<evidence type="ECO:0000313" key="2">
    <source>
        <dbReference type="EMBL" id="MBB3100617.1"/>
    </source>
</evidence>
<name>A0A7W5FJG9_9ACTN</name>
<dbReference type="InterPro" id="IPR006059">
    <property type="entry name" value="SBP"/>
</dbReference>
<dbReference type="InterPro" id="IPR050490">
    <property type="entry name" value="Bact_solute-bd_prot1"/>
</dbReference>